<feature type="domain" description="Hflx-type G" evidence="2">
    <location>
        <begin position="59"/>
        <end position="222"/>
    </location>
</feature>
<dbReference type="PANTHER" id="PTHR10229:SF0">
    <property type="entry name" value="GTP-BINDING PROTEIN 6-RELATED"/>
    <property type="match status" value="1"/>
</dbReference>
<dbReference type="InterPro" id="IPR006073">
    <property type="entry name" value="GTP-bd"/>
</dbReference>
<dbReference type="SUPFAM" id="SSF52540">
    <property type="entry name" value="P-loop containing nucleoside triphosphate hydrolases"/>
    <property type="match status" value="1"/>
</dbReference>
<protein>
    <recommendedName>
        <fullName evidence="2">Hflx-type G domain-containing protein</fullName>
    </recommendedName>
</protein>
<evidence type="ECO:0000256" key="1">
    <source>
        <dbReference type="SAM" id="MobiDB-lite"/>
    </source>
</evidence>
<sequence length="283" mass="32655">LWKHLDRERGGIGVSRGGGEKQIEKDRQNLRRRIFRLKGEIKRIERERQTQKKRRMHCLNVTLVGYTNAGKSTIMNRLTNSHVLVENKLFATLDSTTRLMEEDSRPKILLADTVGFIKNLPHELIAAFRSTLGTIQDADLLLHIIDTTSDYEDHIETTQEVLEQMGADCIPVIEVFNKIDRLSDQEVQIFRKLNPHAVFASALNDGVEEIRAKIGGFFEKRMETVTIHLDYSHSRNLSEIYHYSRVDRIDYQEEGILMTLTSLPGNLNHLRQHIRPSVQEGMT</sequence>
<feature type="region of interest" description="Disordered" evidence="1">
    <location>
        <begin position="1"/>
        <end position="23"/>
    </location>
</feature>
<dbReference type="CDD" id="cd01878">
    <property type="entry name" value="HflX"/>
    <property type="match status" value="1"/>
</dbReference>
<dbReference type="PROSITE" id="PS51705">
    <property type="entry name" value="G_HFLX"/>
    <property type="match status" value="1"/>
</dbReference>
<gene>
    <name evidence="3" type="ORF">METZ01_LOCUS267637</name>
</gene>
<dbReference type="PANTHER" id="PTHR10229">
    <property type="entry name" value="GTP-BINDING PROTEIN HFLX"/>
    <property type="match status" value="1"/>
</dbReference>
<dbReference type="InterPro" id="IPR032305">
    <property type="entry name" value="GTP-bd_M"/>
</dbReference>
<dbReference type="InterPro" id="IPR027417">
    <property type="entry name" value="P-loop_NTPase"/>
</dbReference>
<name>A0A382JU56_9ZZZZ</name>
<feature type="non-terminal residue" evidence="3">
    <location>
        <position position="1"/>
    </location>
</feature>
<dbReference type="InterPro" id="IPR005225">
    <property type="entry name" value="Small_GTP-bd"/>
</dbReference>
<dbReference type="InterPro" id="IPR016496">
    <property type="entry name" value="GTPase_HflX"/>
</dbReference>
<dbReference type="Pfam" id="PF16360">
    <property type="entry name" value="GTP-bdg_M"/>
    <property type="match status" value="1"/>
</dbReference>
<reference evidence="3" key="1">
    <citation type="submission" date="2018-05" db="EMBL/GenBank/DDBJ databases">
        <authorList>
            <person name="Lanie J.A."/>
            <person name="Ng W.-L."/>
            <person name="Kazmierczak K.M."/>
            <person name="Andrzejewski T.M."/>
            <person name="Davidsen T.M."/>
            <person name="Wayne K.J."/>
            <person name="Tettelin H."/>
            <person name="Glass J.I."/>
            <person name="Rusch D."/>
            <person name="Podicherti R."/>
            <person name="Tsui H.-C.T."/>
            <person name="Winkler M.E."/>
        </authorList>
    </citation>
    <scope>NUCLEOTIDE SEQUENCE</scope>
</reference>
<dbReference type="GO" id="GO:0005525">
    <property type="term" value="F:GTP binding"/>
    <property type="evidence" value="ECO:0007669"/>
    <property type="project" value="InterPro"/>
</dbReference>
<dbReference type="Gene3D" id="3.40.50.300">
    <property type="entry name" value="P-loop containing nucleotide triphosphate hydrolases"/>
    <property type="match status" value="1"/>
</dbReference>
<dbReference type="GO" id="GO:0005737">
    <property type="term" value="C:cytoplasm"/>
    <property type="evidence" value="ECO:0007669"/>
    <property type="project" value="TreeGrafter"/>
</dbReference>
<dbReference type="NCBIfam" id="TIGR03156">
    <property type="entry name" value="GTP_HflX"/>
    <property type="match status" value="1"/>
</dbReference>
<dbReference type="InterPro" id="IPR030394">
    <property type="entry name" value="G_HFLX_dom"/>
</dbReference>
<organism evidence="3">
    <name type="scientific">marine metagenome</name>
    <dbReference type="NCBI Taxonomy" id="408172"/>
    <lineage>
        <taxon>unclassified sequences</taxon>
        <taxon>metagenomes</taxon>
        <taxon>ecological metagenomes</taxon>
    </lineage>
</organism>
<dbReference type="PRINTS" id="PR00326">
    <property type="entry name" value="GTP1OBG"/>
</dbReference>
<dbReference type="AlphaFoldDB" id="A0A382JU56"/>
<accession>A0A382JU56</accession>
<dbReference type="EMBL" id="UINC01076021">
    <property type="protein sequence ID" value="SVC14783.1"/>
    <property type="molecule type" value="Genomic_DNA"/>
</dbReference>
<evidence type="ECO:0000313" key="3">
    <source>
        <dbReference type="EMBL" id="SVC14783.1"/>
    </source>
</evidence>
<proteinExistence type="predicted"/>
<dbReference type="NCBIfam" id="TIGR00231">
    <property type="entry name" value="small_GTP"/>
    <property type="match status" value="1"/>
</dbReference>
<feature type="compositionally biased region" description="Basic and acidic residues" evidence="1">
    <location>
        <begin position="1"/>
        <end position="10"/>
    </location>
</feature>
<evidence type="ECO:0000259" key="2">
    <source>
        <dbReference type="PROSITE" id="PS51705"/>
    </source>
</evidence>
<dbReference type="Gene3D" id="6.10.250.2860">
    <property type="match status" value="1"/>
</dbReference>
<dbReference type="GO" id="GO:0043022">
    <property type="term" value="F:ribosome binding"/>
    <property type="evidence" value="ECO:0007669"/>
    <property type="project" value="TreeGrafter"/>
</dbReference>
<dbReference type="Pfam" id="PF01926">
    <property type="entry name" value="MMR_HSR1"/>
    <property type="match status" value="1"/>
</dbReference>